<comment type="caution">
    <text evidence="6">The sequence shown here is derived from an EMBL/GenBank/DDBJ whole genome shotgun (WGS) entry which is preliminary data.</text>
</comment>
<proteinExistence type="inferred from homology"/>
<evidence type="ECO:0000259" key="5">
    <source>
        <dbReference type="PROSITE" id="PS50144"/>
    </source>
</evidence>
<reference evidence="6" key="2">
    <citation type="submission" date="2021-12" db="EMBL/GenBank/DDBJ databases">
        <title>Resequencing data analysis of finger millet.</title>
        <authorList>
            <person name="Hatakeyama M."/>
            <person name="Aluri S."/>
            <person name="Balachadran M.T."/>
            <person name="Sivarajan S.R."/>
            <person name="Poveda L."/>
            <person name="Shimizu-Inatsugi R."/>
            <person name="Schlapbach R."/>
            <person name="Sreeman S.M."/>
            <person name="Shimizu K.K."/>
        </authorList>
    </citation>
    <scope>NUCLEOTIDE SEQUENCE</scope>
</reference>
<dbReference type="Pfam" id="PF00651">
    <property type="entry name" value="BTB"/>
    <property type="match status" value="1"/>
</dbReference>
<feature type="region of interest" description="Disordered" evidence="3">
    <location>
        <begin position="1"/>
        <end position="49"/>
    </location>
</feature>
<feature type="domain" description="BTB" evidence="4">
    <location>
        <begin position="267"/>
        <end position="331"/>
    </location>
</feature>
<evidence type="ECO:0000259" key="4">
    <source>
        <dbReference type="PROSITE" id="PS50097"/>
    </source>
</evidence>
<sequence length="449" mass="50394">MPEQGAVWAGWRGGSDGCREGEGRRRPWVRKEGMRGEKGEEGGNGWEEENAGGVSTMGNTMAAPKLEQPKPRMASRCATQTARGTLSFEITGYRLHKGLGVGRFIRSASLNVGGFSWCLNYYPDGDRRKESEGFIGIYLELLSSDVEARAAFHIRLVNPQETNANKLASATILHMDTSTVFSTVDASRNSSWGIGQSEILKTSELEKTPYLHNDSLLFECDITVFKEPRVVKKTVKDTIIVKKSPHPQPLRNLTYDLAQLLETKDGADVFFDVQGQVFPAHTVVLAMRSPVFRAQFHGPMRPQGHGGQQHVTIEDMQPQVFKALLCYIYTDSTQHCMKRLTRDEKKEFTLHLLVAADRYDVENLKFDCETFLCKSLVVGNVVTMLVFAEQHNCSVLKDACIEFVNCPDNRTTVFKSEWYSRLNESSPDVLDVLLSLTQKRRVRSGRSSN</sequence>
<evidence type="ECO:0000256" key="3">
    <source>
        <dbReference type="SAM" id="MobiDB-lite"/>
    </source>
</evidence>
<comment type="similarity">
    <text evidence="2">Belongs to the Tdpoz family.</text>
</comment>
<reference evidence="6" key="1">
    <citation type="journal article" date="2018" name="DNA Res.">
        <title>Multiple hybrid de novo genome assembly of finger millet, an orphan allotetraploid crop.</title>
        <authorList>
            <person name="Hatakeyama M."/>
            <person name="Aluri S."/>
            <person name="Balachadran M.T."/>
            <person name="Sivarajan S.R."/>
            <person name="Patrignani A."/>
            <person name="Gruter S."/>
            <person name="Poveda L."/>
            <person name="Shimizu-Inatsugi R."/>
            <person name="Baeten J."/>
            <person name="Francoijs K.J."/>
            <person name="Nataraja K.N."/>
            <person name="Reddy Y.A.N."/>
            <person name="Phadnis S."/>
            <person name="Ravikumar R.L."/>
            <person name="Schlapbach R."/>
            <person name="Sreeman S.M."/>
            <person name="Shimizu K.K."/>
        </authorList>
    </citation>
    <scope>NUCLEOTIDE SEQUENCE</scope>
</reference>
<keyword evidence="7" id="KW-1185">Reference proteome</keyword>
<dbReference type="InterPro" id="IPR002083">
    <property type="entry name" value="MATH/TRAF_dom"/>
</dbReference>
<name>A0AAV5DHP4_ELECO</name>
<evidence type="ECO:0000256" key="1">
    <source>
        <dbReference type="ARBA" id="ARBA00004906"/>
    </source>
</evidence>
<dbReference type="Gene3D" id="3.30.710.10">
    <property type="entry name" value="Potassium Channel Kv1.1, Chain A"/>
    <property type="match status" value="1"/>
</dbReference>
<dbReference type="GO" id="GO:0016567">
    <property type="term" value="P:protein ubiquitination"/>
    <property type="evidence" value="ECO:0007669"/>
    <property type="project" value="InterPro"/>
</dbReference>
<dbReference type="InterPro" id="IPR000210">
    <property type="entry name" value="BTB/POZ_dom"/>
</dbReference>
<dbReference type="InterPro" id="IPR008974">
    <property type="entry name" value="TRAF-like"/>
</dbReference>
<dbReference type="EMBL" id="BQKI01000016">
    <property type="protein sequence ID" value="GJN09627.1"/>
    <property type="molecule type" value="Genomic_DNA"/>
</dbReference>
<dbReference type="PROSITE" id="PS50097">
    <property type="entry name" value="BTB"/>
    <property type="match status" value="1"/>
</dbReference>
<organism evidence="6 7">
    <name type="scientific">Eleusine coracana subsp. coracana</name>
    <dbReference type="NCBI Taxonomy" id="191504"/>
    <lineage>
        <taxon>Eukaryota</taxon>
        <taxon>Viridiplantae</taxon>
        <taxon>Streptophyta</taxon>
        <taxon>Embryophyta</taxon>
        <taxon>Tracheophyta</taxon>
        <taxon>Spermatophyta</taxon>
        <taxon>Magnoliopsida</taxon>
        <taxon>Liliopsida</taxon>
        <taxon>Poales</taxon>
        <taxon>Poaceae</taxon>
        <taxon>PACMAD clade</taxon>
        <taxon>Chloridoideae</taxon>
        <taxon>Cynodonteae</taxon>
        <taxon>Eleusininae</taxon>
        <taxon>Eleusine</taxon>
    </lineage>
</organism>
<evidence type="ECO:0000256" key="2">
    <source>
        <dbReference type="ARBA" id="ARBA00010846"/>
    </source>
</evidence>
<dbReference type="Pfam" id="PF24570">
    <property type="entry name" value="BACK_BPM_SPOP"/>
    <property type="match status" value="1"/>
</dbReference>
<dbReference type="InterPro" id="IPR011333">
    <property type="entry name" value="SKP1/BTB/POZ_sf"/>
</dbReference>
<evidence type="ECO:0000313" key="6">
    <source>
        <dbReference type="EMBL" id="GJN09627.1"/>
    </source>
</evidence>
<comment type="pathway">
    <text evidence="1">Protein modification; protein ubiquitination.</text>
</comment>
<dbReference type="SMART" id="SM00225">
    <property type="entry name" value="BTB"/>
    <property type="match status" value="1"/>
</dbReference>
<dbReference type="Gene3D" id="1.25.40.420">
    <property type="match status" value="1"/>
</dbReference>
<dbReference type="InterPro" id="IPR056423">
    <property type="entry name" value="BACK_BPM_SPOP"/>
</dbReference>
<dbReference type="PANTHER" id="PTHR26379">
    <property type="entry name" value="BTB/POZ AND MATH DOMAIN-CONTAINING PROTEIN 1"/>
    <property type="match status" value="1"/>
</dbReference>
<gene>
    <name evidence="6" type="primary">ga27650</name>
    <name evidence="6" type="ORF">PR202_ga27650</name>
</gene>
<evidence type="ECO:0008006" key="8">
    <source>
        <dbReference type="Google" id="ProtNLM"/>
    </source>
</evidence>
<accession>A0AAV5DHP4</accession>
<dbReference type="AlphaFoldDB" id="A0AAV5DHP4"/>
<evidence type="ECO:0000313" key="7">
    <source>
        <dbReference type="Proteomes" id="UP001054889"/>
    </source>
</evidence>
<protein>
    <recommendedName>
        <fullName evidence="8">Speckle-type POZ protein</fullName>
    </recommendedName>
</protein>
<dbReference type="SUPFAM" id="SSF54695">
    <property type="entry name" value="POZ domain"/>
    <property type="match status" value="1"/>
</dbReference>
<dbReference type="SUPFAM" id="SSF49599">
    <property type="entry name" value="TRAF domain-like"/>
    <property type="match status" value="1"/>
</dbReference>
<dbReference type="PROSITE" id="PS50144">
    <property type="entry name" value="MATH"/>
    <property type="match status" value="1"/>
</dbReference>
<dbReference type="CDD" id="cd00121">
    <property type="entry name" value="MATH"/>
    <property type="match status" value="1"/>
</dbReference>
<feature type="compositionally biased region" description="Basic and acidic residues" evidence="3">
    <location>
        <begin position="17"/>
        <end position="41"/>
    </location>
</feature>
<dbReference type="Proteomes" id="UP001054889">
    <property type="component" value="Unassembled WGS sequence"/>
</dbReference>
<dbReference type="PANTHER" id="PTHR26379:SF474">
    <property type="entry name" value="OS08G0228200 PROTEIN"/>
    <property type="match status" value="1"/>
</dbReference>
<feature type="domain" description="MATH" evidence="5">
    <location>
        <begin position="83"/>
        <end position="222"/>
    </location>
</feature>
<dbReference type="Pfam" id="PF22486">
    <property type="entry name" value="MATH_2"/>
    <property type="match status" value="1"/>
</dbReference>
<dbReference type="Gene3D" id="2.60.210.10">
    <property type="entry name" value="Apoptosis, Tumor Necrosis Factor Receptor Associated Protein 2, Chain A"/>
    <property type="match status" value="1"/>
</dbReference>
<dbReference type="InterPro" id="IPR045005">
    <property type="entry name" value="BPM1-6"/>
</dbReference>